<evidence type="ECO:0000256" key="3">
    <source>
        <dbReference type="ARBA" id="ARBA00022475"/>
    </source>
</evidence>
<feature type="domain" description="Protein kinase" evidence="25">
    <location>
        <begin position="527"/>
        <end position="810"/>
    </location>
</feature>
<feature type="binding site" evidence="21">
    <location>
        <position position="555"/>
    </location>
    <ligand>
        <name>ATP</name>
        <dbReference type="ChEBI" id="CHEBI:30616"/>
    </ligand>
</feature>
<keyword evidence="14 23" id="KW-1133">Transmembrane helix</keyword>
<dbReference type="GO" id="GO:0005524">
    <property type="term" value="F:ATP binding"/>
    <property type="evidence" value="ECO:0007669"/>
    <property type="project" value="UniProtKB-UniRule"/>
</dbReference>
<dbReference type="PROSITE" id="PS00108">
    <property type="entry name" value="PROTEIN_KINASE_ST"/>
    <property type="match status" value="1"/>
</dbReference>
<dbReference type="CDD" id="cd01098">
    <property type="entry name" value="PAN_AP_plant"/>
    <property type="match status" value="1"/>
</dbReference>
<dbReference type="SMART" id="SM00220">
    <property type="entry name" value="S_TKc"/>
    <property type="match status" value="1"/>
</dbReference>
<dbReference type="AlphaFoldDB" id="A0A061DSY4"/>
<evidence type="ECO:0000256" key="18">
    <source>
        <dbReference type="ARBA" id="ARBA00023180"/>
    </source>
</evidence>
<dbReference type="InterPro" id="IPR000719">
    <property type="entry name" value="Prot_kinase_dom"/>
</dbReference>
<evidence type="ECO:0000259" key="25">
    <source>
        <dbReference type="PROSITE" id="PS50011"/>
    </source>
</evidence>
<dbReference type="PROSITE" id="PS00107">
    <property type="entry name" value="PROTEIN_KINASE_ATP"/>
    <property type="match status" value="1"/>
</dbReference>
<organism evidence="28 29">
    <name type="scientific">Theobroma cacao</name>
    <name type="common">Cacao</name>
    <name type="synonym">Cocoa</name>
    <dbReference type="NCBI Taxonomy" id="3641"/>
    <lineage>
        <taxon>Eukaryota</taxon>
        <taxon>Viridiplantae</taxon>
        <taxon>Streptophyta</taxon>
        <taxon>Embryophyta</taxon>
        <taxon>Tracheophyta</taxon>
        <taxon>Spermatophyta</taxon>
        <taxon>Magnoliopsida</taxon>
        <taxon>eudicotyledons</taxon>
        <taxon>Gunneridae</taxon>
        <taxon>Pentapetalae</taxon>
        <taxon>rosids</taxon>
        <taxon>malvids</taxon>
        <taxon>Malvales</taxon>
        <taxon>Malvaceae</taxon>
        <taxon>Byttnerioideae</taxon>
        <taxon>Theobroma</taxon>
    </lineage>
</organism>
<keyword evidence="10" id="KW-0430">Lectin</keyword>
<dbReference type="EMBL" id="CM001879">
    <property type="protein sequence ID" value="EOX95914.1"/>
    <property type="molecule type" value="Genomic_DNA"/>
</dbReference>
<dbReference type="PROSITE" id="PS50011">
    <property type="entry name" value="PROTEIN_KINASE_DOM"/>
    <property type="match status" value="1"/>
</dbReference>
<keyword evidence="8 23" id="KW-0812">Transmembrane</keyword>
<dbReference type="CDD" id="cd00028">
    <property type="entry name" value="B_lectin"/>
    <property type="match status" value="1"/>
</dbReference>
<dbReference type="SUPFAM" id="SSF56112">
    <property type="entry name" value="Protein kinase-like (PK-like)"/>
    <property type="match status" value="1"/>
</dbReference>
<evidence type="ECO:0000256" key="11">
    <source>
        <dbReference type="ARBA" id="ARBA00022741"/>
    </source>
</evidence>
<evidence type="ECO:0000313" key="28">
    <source>
        <dbReference type="EMBL" id="EOX95914.1"/>
    </source>
</evidence>
<evidence type="ECO:0000259" key="26">
    <source>
        <dbReference type="PROSITE" id="PS50927"/>
    </source>
</evidence>
<reference evidence="28 29" key="1">
    <citation type="journal article" date="2013" name="Genome Biol.">
        <title>The genome sequence of the most widely cultivated cacao type and its use to identify candidate genes regulating pod color.</title>
        <authorList>
            <person name="Motamayor J.C."/>
            <person name="Mockaitis K."/>
            <person name="Schmutz J."/>
            <person name="Haiminen N."/>
            <person name="Iii D.L."/>
            <person name="Cornejo O."/>
            <person name="Findley S.D."/>
            <person name="Zheng P."/>
            <person name="Utro F."/>
            <person name="Royaert S."/>
            <person name="Saski C."/>
            <person name="Jenkins J."/>
            <person name="Podicheti R."/>
            <person name="Zhao M."/>
            <person name="Scheffler B.E."/>
            <person name="Stack J.C."/>
            <person name="Feltus F.A."/>
            <person name="Mustiga G.M."/>
            <person name="Amores F."/>
            <person name="Phillips W."/>
            <person name="Marelli J.P."/>
            <person name="May G.D."/>
            <person name="Shapiro H."/>
            <person name="Ma J."/>
            <person name="Bustamante C.D."/>
            <person name="Schnell R.J."/>
            <person name="Main D."/>
            <person name="Gilbert D."/>
            <person name="Parida L."/>
            <person name="Kuhn D.N."/>
        </authorList>
    </citation>
    <scope>NUCLEOTIDE SEQUENCE [LARGE SCALE GENOMIC DNA]</scope>
    <source>
        <strain evidence="29">cv. Matina 1-6</strain>
    </source>
</reference>
<dbReference type="Pfam" id="PF00069">
    <property type="entry name" value="Pkinase"/>
    <property type="match status" value="1"/>
</dbReference>
<dbReference type="Gene3D" id="3.30.200.20">
    <property type="entry name" value="Phosphorylase Kinase, domain 1"/>
    <property type="match status" value="1"/>
</dbReference>
<keyword evidence="29" id="KW-1185">Reference proteome</keyword>
<evidence type="ECO:0000256" key="7">
    <source>
        <dbReference type="ARBA" id="ARBA00022679"/>
    </source>
</evidence>
<dbReference type="PROSITE" id="PS50927">
    <property type="entry name" value="BULB_LECTIN"/>
    <property type="match status" value="1"/>
</dbReference>
<feature type="domain" description="Apple" evidence="27">
    <location>
        <begin position="378"/>
        <end position="456"/>
    </location>
</feature>
<dbReference type="Pfam" id="PF00954">
    <property type="entry name" value="S_locus_glycop"/>
    <property type="match status" value="1"/>
</dbReference>
<protein>
    <recommendedName>
        <fullName evidence="2">non-specific serine/threonine protein kinase</fullName>
        <ecNumber evidence="2">2.7.11.1</ecNumber>
    </recommendedName>
</protein>
<evidence type="ECO:0000256" key="24">
    <source>
        <dbReference type="SAM" id="SignalP"/>
    </source>
</evidence>
<dbReference type="eggNOG" id="KOG0823">
    <property type="taxonomic scope" value="Eukaryota"/>
</dbReference>
<evidence type="ECO:0000256" key="16">
    <source>
        <dbReference type="ARBA" id="ARBA00023157"/>
    </source>
</evidence>
<dbReference type="SMART" id="SM00108">
    <property type="entry name" value="B_lectin"/>
    <property type="match status" value="1"/>
</dbReference>
<evidence type="ECO:0000256" key="21">
    <source>
        <dbReference type="PROSITE-ProRule" id="PRU10141"/>
    </source>
</evidence>
<dbReference type="CDD" id="cd14066">
    <property type="entry name" value="STKc_IRAK"/>
    <property type="match status" value="1"/>
</dbReference>
<dbReference type="InterPro" id="IPR000858">
    <property type="entry name" value="S_locus_glycoprot_dom"/>
</dbReference>
<evidence type="ECO:0000256" key="19">
    <source>
        <dbReference type="ARBA" id="ARBA00047899"/>
    </source>
</evidence>
<sequence length="1040" mass="115389">MSLLTTSPSFMSSLSFLLFILLLAFHTQHANFVAKSPLNEHFSEYRIDSSSEFPISHKETFKIHSKARKLKSANVIIRGNETIQSVNRTFQLGFFSTNGESNWYLGIWYAIPTQTRVWVANRENPIKNISQSSLEITETGQLAVKESPDSIVWQSTNTEKAKRFALLESGNLVLYSTEGSKIWQSFDHPTDTWLPGMNITTQRSLTSWKSLFDPSPGHFSLRLNPQAFNEFQLVYNSTNVYWSTGKWTGTAFANVPEMTIRYIYKFHFSDPYLPTASFWYTERALDNGLELPLTRFQVDVNGQLKQFTWSSQTENWNMFWSEPEDKCKVYGLCGFFGSCVSTSLKPCVCLNGFRPVDDEGWKSEDFTSGCRRESDDFCKDKDGFEEVADVGFDGGTTVSFQGSRSSCEKSCLSNCSCIGLFHNGRSNLCKNVYGSLLNLRNLSSDGLNEDVFYIRVPKEGIVKENVSKTMVLVGSIVGSIAAFGFMGVILLVLKKRRENKKGKDDDGVFPGLNMKVFTYKELNSVTRGFSEKLGHGGFGAVFRGELSDSTPVAVKRLERPGSGEKEFRAEVCTIGNIQHVNLVRLRGFCSENSRRLLVYDYMPNGPLSAYLRRDGPNLCWDVRFRVAVGTARGIAYLHEECRDCIIHCDIKPENILLDGDYMAKVSDFGLAKLVGRDFSRVLATMRGTWGYVAPEWISGLAITPKADVYSYGMTLLELIGGRRNVEAPQSAGNANVYGEGGYGEKWFFPPWAARQIIEGNVAAIVDSRLGVAYNVEEAERLALVAIWCIQDDEETRPTMGMVVKMLEGVVEVAIPPPPKLIQALVAGESYRGVRMDSGMSTAGGCSDYNVGFSSAGSRSSLDAKECPVSKGEVTVKTLDPIYGRANITHEPEEDSGLKIPPRRTARADGQFDLSPDLTPPQEANGAREITERSISILNRILTSRGEQNTGVSLADVDLTPSSTTGNEVMSSRIHSLYLQRQSQIRGAARFTSLTSALSSAERLVEAYFRSNPVGRNQEQPPPVDDGDSFSSIAAVINSES</sequence>
<comment type="catalytic activity">
    <reaction evidence="19">
        <text>L-threonyl-[protein] + ATP = O-phospho-L-threonyl-[protein] + ADP + H(+)</text>
        <dbReference type="Rhea" id="RHEA:46608"/>
        <dbReference type="Rhea" id="RHEA-COMP:11060"/>
        <dbReference type="Rhea" id="RHEA-COMP:11605"/>
        <dbReference type="ChEBI" id="CHEBI:15378"/>
        <dbReference type="ChEBI" id="CHEBI:30013"/>
        <dbReference type="ChEBI" id="CHEBI:30616"/>
        <dbReference type="ChEBI" id="CHEBI:61977"/>
        <dbReference type="ChEBI" id="CHEBI:456216"/>
        <dbReference type="EC" id="2.7.11.1"/>
    </reaction>
</comment>
<evidence type="ECO:0000256" key="6">
    <source>
        <dbReference type="ARBA" id="ARBA00022553"/>
    </source>
</evidence>
<evidence type="ECO:0000256" key="22">
    <source>
        <dbReference type="SAM" id="MobiDB-lite"/>
    </source>
</evidence>
<dbReference type="InterPro" id="IPR036426">
    <property type="entry name" value="Bulb-type_lectin_dom_sf"/>
</dbReference>
<evidence type="ECO:0000256" key="20">
    <source>
        <dbReference type="ARBA" id="ARBA00048679"/>
    </source>
</evidence>
<dbReference type="PANTHER" id="PTHR47974">
    <property type="entry name" value="OS07G0415500 PROTEIN"/>
    <property type="match status" value="1"/>
</dbReference>
<dbReference type="Pfam" id="PF01453">
    <property type="entry name" value="B_lectin"/>
    <property type="match status" value="1"/>
</dbReference>
<keyword evidence="15 23" id="KW-0472">Membrane</keyword>
<accession>A0A061DSY4</accession>
<dbReference type="FunFam" id="3.30.200.20:FF:000370">
    <property type="entry name" value="Receptor-like protein kinase 4"/>
    <property type="match status" value="1"/>
</dbReference>
<dbReference type="FunCoup" id="A0A061DSY4">
    <property type="interactions" value="22"/>
</dbReference>
<evidence type="ECO:0000256" key="9">
    <source>
        <dbReference type="ARBA" id="ARBA00022729"/>
    </source>
</evidence>
<keyword evidence="17 28" id="KW-0675">Receptor</keyword>
<keyword evidence="5" id="KW-0245">EGF-like domain</keyword>
<feature type="signal peptide" evidence="24">
    <location>
        <begin position="1"/>
        <end position="30"/>
    </location>
</feature>
<keyword evidence="9 24" id="KW-0732">Signal</keyword>
<dbReference type="InParanoid" id="A0A061DSY4"/>
<keyword evidence="13 21" id="KW-0067">ATP-binding</keyword>
<keyword evidence="11 21" id="KW-0547">Nucleotide-binding</keyword>
<keyword evidence="16" id="KW-1015">Disulfide bond</keyword>
<dbReference type="GO" id="GO:0005886">
    <property type="term" value="C:plasma membrane"/>
    <property type="evidence" value="ECO:0007669"/>
    <property type="project" value="UniProtKB-SubCell"/>
</dbReference>
<dbReference type="EC" id="2.7.11.1" evidence="2"/>
<proteinExistence type="predicted"/>
<comment type="subcellular location">
    <subcellularLocation>
        <location evidence="1">Cell membrane</location>
        <topology evidence="1">Single-pass type I membrane protein</topology>
    </subcellularLocation>
</comment>
<dbReference type="GO" id="GO:0030246">
    <property type="term" value="F:carbohydrate binding"/>
    <property type="evidence" value="ECO:0007669"/>
    <property type="project" value="UniProtKB-KW"/>
</dbReference>
<evidence type="ECO:0000256" key="4">
    <source>
        <dbReference type="ARBA" id="ARBA00022527"/>
    </source>
</evidence>
<dbReference type="OMA" id="NEKEWGY"/>
<evidence type="ECO:0000259" key="27">
    <source>
        <dbReference type="PROSITE" id="PS50948"/>
    </source>
</evidence>
<evidence type="ECO:0000313" key="29">
    <source>
        <dbReference type="Proteomes" id="UP000026915"/>
    </source>
</evidence>
<evidence type="ECO:0000256" key="14">
    <source>
        <dbReference type="ARBA" id="ARBA00022989"/>
    </source>
</evidence>
<dbReference type="PANTHER" id="PTHR47974:SF20">
    <property type="entry name" value="RECEPTOR-LIKE SERINE_THREONINE-PROTEIN KINASE"/>
    <property type="match status" value="1"/>
</dbReference>
<keyword evidence="6" id="KW-0597">Phosphoprotein</keyword>
<feature type="chain" id="PRO_5001601183" description="non-specific serine/threonine protein kinase" evidence="24">
    <location>
        <begin position="31"/>
        <end position="1040"/>
    </location>
</feature>
<evidence type="ECO:0000256" key="17">
    <source>
        <dbReference type="ARBA" id="ARBA00023170"/>
    </source>
</evidence>
<keyword evidence="12 28" id="KW-0418">Kinase</keyword>
<evidence type="ECO:0000256" key="5">
    <source>
        <dbReference type="ARBA" id="ARBA00022536"/>
    </source>
</evidence>
<evidence type="ECO:0000256" key="1">
    <source>
        <dbReference type="ARBA" id="ARBA00004251"/>
    </source>
</evidence>
<dbReference type="InterPro" id="IPR001480">
    <property type="entry name" value="Bulb-type_lectin_dom"/>
</dbReference>
<feature type="transmembrane region" description="Helical" evidence="23">
    <location>
        <begin position="470"/>
        <end position="493"/>
    </location>
</feature>
<feature type="domain" description="Bulb-type lectin" evidence="26">
    <location>
        <begin position="68"/>
        <end position="187"/>
    </location>
</feature>
<evidence type="ECO:0000256" key="12">
    <source>
        <dbReference type="ARBA" id="ARBA00022777"/>
    </source>
</evidence>
<keyword evidence="4" id="KW-0723">Serine/threonine-protein kinase</keyword>
<evidence type="ECO:0000256" key="8">
    <source>
        <dbReference type="ARBA" id="ARBA00022692"/>
    </source>
</evidence>
<dbReference type="SUPFAM" id="SSF51110">
    <property type="entry name" value="alpha-D-mannose-specific plant lectins"/>
    <property type="match status" value="1"/>
</dbReference>
<evidence type="ECO:0000256" key="10">
    <source>
        <dbReference type="ARBA" id="ARBA00022734"/>
    </source>
</evidence>
<dbReference type="PROSITE" id="PS50948">
    <property type="entry name" value="PAN"/>
    <property type="match status" value="1"/>
</dbReference>
<dbReference type="Gene3D" id="2.90.10.10">
    <property type="entry name" value="Bulb-type lectin domain"/>
    <property type="match status" value="1"/>
</dbReference>
<keyword evidence="7" id="KW-0808">Transferase</keyword>
<keyword evidence="18" id="KW-0325">Glycoprotein</keyword>
<gene>
    <name evidence="28" type="ORF">TCM_005302</name>
</gene>
<evidence type="ECO:0000256" key="15">
    <source>
        <dbReference type="ARBA" id="ARBA00023136"/>
    </source>
</evidence>
<evidence type="ECO:0000256" key="13">
    <source>
        <dbReference type="ARBA" id="ARBA00022840"/>
    </source>
</evidence>
<dbReference type="Proteomes" id="UP000026915">
    <property type="component" value="Chromosome 1"/>
</dbReference>
<dbReference type="FunFam" id="2.90.10.10:FF:000009">
    <property type="entry name" value="Receptor-like serine/threonine-protein kinase SD1-8"/>
    <property type="match status" value="1"/>
</dbReference>
<dbReference type="GO" id="GO:0004674">
    <property type="term" value="F:protein serine/threonine kinase activity"/>
    <property type="evidence" value="ECO:0007669"/>
    <property type="project" value="UniProtKB-KW"/>
</dbReference>
<keyword evidence="3" id="KW-1003">Cell membrane</keyword>
<dbReference type="InterPro" id="IPR003609">
    <property type="entry name" value="Pan_app"/>
</dbReference>
<evidence type="ECO:0000256" key="23">
    <source>
        <dbReference type="SAM" id="Phobius"/>
    </source>
</evidence>
<dbReference type="GO" id="GO:0048544">
    <property type="term" value="P:recognition of pollen"/>
    <property type="evidence" value="ECO:0007669"/>
    <property type="project" value="InterPro"/>
</dbReference>
<evidence type="ECO:0000256" key="2">
    <source>
        <dbReference type="ARBA" id="ARBA00012513"/>
    </source>
</evidence>
<dbReference type="InterPro" id="IPR011009">
    <property type="entry name" value="Kinase-like_dom_sf"/>
</dbReference>
<dbReference type="InterPro" id="IPR008271">
    <property type="entry name" value="Ser/Thr_kinase_AS"/>
</dbReference>
<dbReference type="InterPro" id="IPR017441">
    <property type="entry name" value="Protein_kinase_ATP_BS"/>
</dbReference>
<feature type="region of interest" description="Disordered" evidence="22">
    <location>
        <begin position="1011"/>
        <end position="1040"/>
    </location>
</feature>
<dbReference type="Gene3D" id="1.10.510.10">
    <property type="entry name" value="Transferase(Phosphotransferase) domain 1"/>
    <property type="match status" value="1"/>
</dbReference>
<dbReference type="Gramene" id="EOX95914">
    <property type="protein sequence ID" value="EOX95914"/>
    <property type="gene ID" value="TCM_005302"/>
</dbReference>
<comment type="catalytic activity">
    <reaction evidence="20">
        <text>L-seryl-[protein] + ATP = O-phospho-L-seryl-[protein] + ADP + H(+)</text>
        <dbReference type="Rhea" id="RHEA:17989"/>
        <dbReference type="Rhea" id="RHEA-COMP:9863"/>
        <dbReference type="Rhea" id="RHEA-COMP:11604"/>
        <dbReference type="ChEBI" id="CHEBI:15378"/>
        <dbReference type="ChEBI" id="CHEBI:29999"/>
        <dbReference type="ChEBI" id="CHEBI:30616"/>
        <dbReference type="ChEBI" id="CHEBI:83421"/>
        <dbReference type="ChEBI" id="CHEBI:456216"/>
        <dbReference type="EC" id="2.7.11.1"/>
    </reaction>
</comment>
<name>A0A061DSY4_THECC</name>
<dbReference type="FunFam" id="1.10.510.10:FF:000248">
    <property type="entry name" value="S-receptor-like kinase 5"/>
    <property type="match status" value="1"/>
</dbReference>